<name>A0A840EJR4_9BACT</name>
<protein>
    <submittedName>
        <fullName evidence="2">Uncharacterized protein</fullName>
    </submittedName>
</protein>
<keyword evidence="1" id="KW-0472">Membrane</keyword>
<organism evidence="2 3">
    <name type="scientific">Neolewinella aquimaris</name>
    <dbReference type="NCBI Taxonomy" id="1835722"/>
    <lineage>
        <taxon>Bacteria</taxon>
        <taxon>Pseudomonadati</taxon>
        <taxon>Bacteroidota</taxon>
        <taxon>Saprospiria</taxon>
        <taxon>Saprospirales</taxon>
        <taxon>Lewinellaceae</taxon>
        <taxon>Neolewinella</taxon>
    </lineage>
</organism>
<gene>
    <name evidence="2" type="ORF">GGR28_003763</name>
</gene>
<dbReference type="AlphaFoldDB" id="A0A840EJR4"/>
<evidence type="ECO:0000313" key="3">
    <source>
        <dbReference type="Proteomes" id="UP000576209"/>
    </source>
</evidence>
<evidence type="ECO:0000313" key="2">
    <source>
        <dbReference type="EMBL" id="MBB4081116.1"/>
    </source>
</evidence>
<evidence type="ECO:0000256" key="1">
    <source>
        <dbReference type="SAM" id="Phobius"/>
    </source>
</evidence>
<sequence>MSQLFKASLFVKPIVIIAVAMVMVPRLAHACMCLPTPITEEGSTDRYEVVFVGELIAIERTENIFPDTHDTFPVEINSYVVHETFIGSVPLGDTVHIHQFGIGCTNTRVEDQLHTKFLIGGFRDERKIPDWPNMEEYLQAQLCTLSYSELYEPEYSNAIYVVRNRIKAALERELANILVLPLATVLVIGSIIFVYFIKEY</sequence>
<dbReference type="EMBL" id="JACIFF010000014">
    <property type="protein sequence ID" value="MBB4081116.1"/>
    <property type="molecule type" value="Genomic_DNA"/>
</dbReference>
<feature type="transmembrane region" description="Helical" evidence="1">
    <location>
        <begin position="174"/>
        <end position="197"/>
    </location>
</feature>
<comment type="caution">
    <text evidence="2">The sequence shown here is derived from an EMBL/GenBank/DDBJ whole genome shotgun (WGS) entry which is preliminary data.</text>
</comment>
<keyword evidence="3" id="KW-1185">Reference proteome</keyword>
<dbReference type="Proteomes" id="UP000576209">
    <property type="component" value="Unassembled WGS sequence"/>
</dbReference>
<proteinExistence type="predicted"/>
<reference evidence="2 3" key="1">
    <citation type="submission" date="2020-08" db="EMBL/GenBank/DDBJ databases">
        <title>Genomic Encyclopedia of Type Strains, Phase IV (KMG-IV): sequencing the most valuable type-strain genomes for metagenomic binning, comparative biology and taxonomic classification.</title>
        <authorList>
            <person name="Goeker M."/>
        </authorList>
    </citation>
    <scope>NUCLEOTIDE SEQUENCE [LARGE SCALE GENOMIC DNA]</scope>
    <source>
        <strain evidence="2 3">DSM 105137</strain>
    </source>
</reference>
<accession>A0A840EJR4</accession>
<dbReference type="RefSeq" id="WP_183497342.1">
    <property type="nucleotide sequence ID" value="NZ_JACIFF010000014.1"/>
</dbReference>
<keyword evidence="1" id="KW-1133">Transmembrane helix</keyword>
<keyword evidence="1" id="KW-0812">Transmembrane</keyword>